<feature type="compositionally biased region" description="Low complexity" evidence="1">
    <location>
        <begin position="279"/>
        <end position="293"/>
    </location>
</feature>
<feature type="compositionally biased region" description="Gly residues" evidence="1">
    <location>
        <begin position="13"/>
        <end position="25"/>
    </location>
</feature>
<feature type="compositionally biased region" description="Polar residues" evidence="1">
    <location>
        <begin position="81"/>
        <end position="91"/>
    </location>
</feature>
<feature type="region of interest" description="Disordered" evidence="1">
    <location>
        <begin position="497"/>
        <end position="534"/>
    </location>
</feature>
<feature type="region of interest" description="Disordered" evidence="1">
    <location>
        <begin position="279"/>
        <end position="322"/>
    </location>
</feature>
<protein>
    <submittedName>
        <fullName evidence="3">Uncharacterized protein</fullName>
    </submittedName>
</protein>
<evidence type="ECO:0000256" key="2">
    <source>
        <dbReference type="SAM" id="Phobius"/>
    </source>
</evidence>
<sequence length="534" mass="60282">MLTTKTSKILLGGVNGERNPGGGGPTRVTVTRRRRTKDTDANTTHTNKKKRMRVPRAFAREYPTYDELPGNDARGGRKPETQSNGRWQPTGNEEEDFFFKNTPREPQQHTRGRRNDGNPDFYGGGIAISPSSSSLPSSFSAAARDWFELCFMALKTTVPLTAICACVAAASMNSARYTMLSQVYQLATGMTTAGVILSGFAVFASVMSGFFVAASAFADFGGASTRSANANYAQRRKKKSTTKKKKNGGNAPPRQTQQNVVTNYEQQHHDEYIINSNEQQQSYQQQQPVQQYQQRRKAVERYEPPMVHPTRPPSSPSKRAAREAYDSWTPEIPIVDPRAHVPRPSDVDYYENSSSASRLGGSQPEWDRNESWGSYKSPGQRRREMGYEFKGTQALKNYVDPRDQYERRVSNRSPEAENVYNQHRRGINANDELRAPRHDVNNYTNPIPERDRLIPKPMERPKPGYIPTEVLIAMGGASLSNHIKTKFEDGSVREMKKQREAFNNKKKEETHSPSMATNMFGEKVNSDQLRRHAR</sequence>
<reference evidence="3 4" key="1">
    <citation type="submission" date="2011-10" db="EMBL/GenBank/DDBJ databases">
        <authorList>
            <person name="Genoscope - CEA"/>
        </authorList>
    </citation>
    <scope>NUCLEOTIDE SEQUENCE [LARGE SCALE GENOMIC DNA]</scope>
    <source>
        <strain evidence="3 4">RCC 1105</strain>
    </source>
</reference>
<feature type="transmembrane region" description="Helical" evidence="2">
    <location>
        <begin position="149"/>
        <end position="172"/>
    </location>
</feature>
<accession>K8F707</accession>
<dbReference type="EMBL" id="FO082273">
    <property type="protein sequence ID" value="CCO17368.1"/>
    <property type="molecule type" value="Genomic_DNA"/>
</dbReference>
<feature type="region of interest" description="Disordered" evidence="1">
    <location>
        <begin position="1"/>
        <end position="29"/>
    </location>
</feature>
<feature type="region of interest" description="Disordered" evidence="1">
    <location>
        <begin position="349"/>
        <end position="382"/>
    </location>
</feature>
<feature type="compositionally biased region" description="Basic and acidic residues" evidence="1">
    <location>
        <begin position="497"/>
        <end position="511"/>
    </location>
</feature>
<dbReference type="Proteomes" id="UP000198341">
    <property type="component" value="Chromosome 6"/>
</dbReference>
<feature type="region of interest" description="Disordered" evidence="1">
    <location>
        <begin position="229"/>
        <end position="259"/>
    </location>
</feature>
<feature type="compositionally biased region" description="Pro residues" evidence="1">
    <location>
        <begin position="306"/>
        <end position="315"/>
    </location>
</feature>
<dbReference type="OrthoDB" id="10615155at2759"/>
<organism evidence="3 4">
    <name type="scientific">Bathycoccus prasinos</name>
    <dbReference type="NCBI Taxonomy" id="41875"/>
    <lineage>
        <taxon>Eukaryota</taxon>
        <taxon>Viridiplantae</taxon>
        <taxon>Chlorophyta</taxon>
        <taxon>Mamiellophyceae</taxon>
        <taxon>Mamiellales</taxon>
        <taxon>Bathycoccaceae</taxon>
        <taxon>Bathycoccus</taxon>
    </lineage>
</organism>
<feature type="compositionally biased region" description="Basic and acidic residues" evidence="1">
    <location>
        <begin position="524"/>
        <end position="534"/>
    </location>
</feature>
<feature type="transmembrane region" description="Helical" evidence="2">
    <location>
        <begin position="192"/>
        <end position="217"/>
    </location>
</feature>
<evidence type="ECO:0000313" key="4">
    <source>
        <dbReference type="Proteomes" id="UP000198341"/>
    </source>
</evidence>
<name>K8F707_9CHLO</name>
<feature type="compositionally biased region" description="Basic and acidic residues" evidence="1">
    <location>
        <begin position="448"/>
        <end position="458"/>
    </location>
</feature>
<dbReference type="AlphaFoldDB" id="K8F707"/>
<gene>
    <name evidence="3" type="ORF">Bathy06g04310</name>
</gene>
<feature type="region of interest" description="Disordered" evidence="1">
    <location>
        <begin position="58"/>
        <end position="123"/>
    </location>
</feature>
<evidence type="ECO:0000256" key="1">
    <source>
        <dbReference type="SAM" id="MobiDB-lite"/>
    </source>
</evidence>
<keyword evidence="2" id="KW-1133">Transmembrane helix</keyword>
<dbReference type="KEGG" id="bpg:Bathy06g04310"/>
<dbReference type="GeneID" id="19015412"/>
<dbReference type="RefSeq" id="XP_007512768.1">
    <property type="nucleotide sequence ID" value="XM_007512706.1"/>
</dbReference>
<feature type="compositionally biased region" description="Basic residues" evidence="1">
    <location>
        <begin position="234"/>
        <end position="247"/>
    </location>
</feature>
<feature type="compositionally biased region" description="Basic and acidic residues" evidence="1">
    <location>
        <begin position="102"/>
        <end position="117"/>
    </location>
</feature>
<keyword evidence="4" id="KW-1185">Reference proteome</keyword>
<keyword evidence="2" id="KW-0812">Transmembrane</keyword>
<feature type="region of interest" description="Disordered" evidence="1">
    <location>
        <begin position="437"/>
        <end position="458"/>
    </location>
</feature>
<keyword evidence="2" id="KW-0472">Membrane</keyword>
<proteinExistence type="predicted"/>
<evidence type="ECO:0000313" key="3">
    <source>
        <dbReference type="EMBL" id="CCO17368.1"/>
    </source>
</evidence>